<evidence type="ECO:0000313" key="2">
    <source>
        <dbReference type="EnsemblPlants" id="Pp3c23_460V3.3"/>
    </source>
</evidence>
<accession>A0A7I4CHD7</accession>
<gene>
    <name evidence="2" type="primary">LOC112275766</name>
</gene>
<feature type="compositionally biased region" description="Low complexity" evidence="1">
    <location>
        <begin position="137"/>
        <end position="153"/>
    </location>
</feature>
<evidence type="ECO:0000313" key="3">
    <source>
        <dbReference type="Proteomes" id="UP000006727"/>
    </source>
</evidence>
<reference evidence="2 3" key="1">
    <citation type="journal article" date="2008" name="Science">
        <title>The Physcomitrella genome reveals evolutionary insights into the conquest of land by plants.</title>
        <authorList>
            <person name="Rensing S."/>
            <person name="Lang D."/>
            <person name="Zimmer A."/>
            <person name="Terry A."/>
            <person name="Salamov A."/>
            <person name="Shapiro H."/>
            <person name="Nishiyama T."/>
            <person name="Perroud P.-F."/>
            <person name="Lindquist E."/>
            <person name="Kamisugi Y."/>
            <person name="Tanahashi T."/>
            <person name="Sakakibara K."/>
            <person name="Fujita T."/>
            <person name="Oishi K."/>
            <person name="Shin-I T."/>
            <person name="Kuroki Y."/>
            <person name="Toyoda A."/>
            <person name="Suzuki Y."/>
            <person name="Hashimoto A."/>
            <person name="Yamaguchi K."/>
            <person name="Sugano A."/>
            <person name="Kohara Y."/>
            <person name="Fujiyama A."/>
            <person name="Anterola A."/>
            <person name="Aoki S."/>
            <person name="Ashton N."/>
            <person name="Barbazuk W.B."/>
            <person name="Barker E."/>
            <person name="Bennetzen J."/>
            <person name="Bezanilla M."/>
            <person name="Blankenship R."/>
            <person name="Cho S.H."/>
            <person name="Dutcher S."/>
            <person name="Estelle M."/>
            <person name="Fawcett J.A."/>
            <person name="Gundlach H."/>
            <person name="Hanada K."/>
            <person name="Heyl A."/>
            <person name="Hicks K.A."/>
            <person name="Hugh J."/>
            <person name="Lohr M."/>
            <person name="Mayer K."/>
            <person name="Melkozernov A."/>
            <person name="Murata T."/>
            <person name="Nelson D."/>
            <person name="Pils B."/>
            <person name="Prigge M."/>
            <person name="Reiss B."/>
            <person name="Renner T."/>
            <person name="Rombauts S."/>
            <person name="Rushton P."/>
            <person name="Sanderfoot A."/>
            <person name="Schween G."/>
            <person name="Shiu S.-H."/>
            <person name="Stueber K."/>
            <person name="Theodoulou F.L."/>
            <person name="Tu H."/>
            <person name="Van de Peer Y."/>
            <person name="Verrier P.J."/>
            <person name="Waters E."/>
            <person name="Wood A."/>
            <person name="Yang L."/>
            <person name="Cove D."/>
            <person name="Cuming A."/>
            <person name="Hasebe M."/>
            <person name="Lucas S."/>
            <person name="Mishler D.B."/>
            <person name="Reski R."/>
            <person name="Grigoriev I."/>
            <person name="Quatrano R.S."/>
            <person name="Boore J.L."/>
        </authorList>
    </citation>
    <scope>NUCLEOTIDE SEQUENCE [LARGE SCALE GENOMIC DNA]</scope>
    <source>
        <strain evidence="2 3">cv. Gransden 2004</strain>
    </source>
</reference>
<dbReference type="KEGG" id="ppp:112275766"/>
<sequence length="340" mass="37860">MSRIDRSVELDRSAVLLSRCWELQSTAKPRTADTKASPVRAPPHVRLDFMSLQRSSKTSTPPDGFEPQADGVLKLSALYLAEKLFKKLNKLRKRSVFPGGCPTIKDQHRKGRHSLERNVERRSSYEDAESELSADIVSTGSVTPTSSSRISSSSLESLVTTDSVISSVAPGSASHTPGSQVMANMLLAFIAALNDDEDIEFEDMADLEADEYLFDGPRESAWHQPSELHELLTKQEWRMIRYGHVQGKSSTGSVVSQISKTASTGTDYNRPQIFLDSRNQHEEFKPWNLPPSSGSVLREPKHVGMICIWTASGFKNSCALIWRLLWLKFMNSIPPLVIVN</sequence>
<reference evidence="2 3" key="2">
    <citation type="journal article" date="2018" name="Plant J.">
        <title>The Physcomitrella patens chromosome-scale assembly reveals moss genome structure and evolution.</title>
        <authorList>
            <person name="Lang D."/>
            <person name="Ullrich K.K."/>
            <person name="Murat F."/>
            <person name="Fuchs J."/>
            <person name="Jenkins J."/>
            <person name="Haas F.B."/>
            <person name="Piednoel M."/>
            <person name="Gundlach H."/>
            <person name="Van Bel M."/>
            <person name="Meyberg R."/>
            <person name="Vives C."/>
            <person name="Morata J."/>
            <person name="Symeonidi A."/>
            <person name="Hiss M."/>
            <person name="Muchero W."/>
            <person name="Kamisugi Y."/>
            <person name="Saleh O."/>
            <person name="Blanc G."/>
            <person name="Decker E.L."/>
            <person name="van Gessel N."/>
            <person name="Grimwood J."/>
            <person name="Hayes R.D."/>
            <person name="Graham S.W."/>
            <person name="Gunter L.E."/>
            <person name="McDaniel S.F."/>
            <person name="Hoernstein S.N.W."/>
            <person name="Larsson A."/>
            <person name="Li F.W."/>
            <person name="Perroud P.F."/>
            <person name="Phillips J."/>
            <person name="Ranjan P."/>
            <person name="Rokshar D.S."/>
            <person name="Rothfels C.J."/>
            <person name="Schneider L."/>
            <person name="Shu S."/>
            <person name="Stevenson D.W."/>
            <person name="Thummler F."/>
            <person name="Tillich M."/>
            <person name="Villarreal Aguilar J.C."/>
            <person name="Widiez T."/>
            <person name="Wong G.K."/>
            <person name="Wymore A."/>
            <person name="Zhang Y."/>
            <person name="Zimmer A.D."/>
            <person name="Quatrano R.S."/>
            <person name="Mayer K.F.X."/>
            <person name="Goodstein D."/>
            <person name="Casacuberta J.M."/>
            <person name="Vandepoele K."/>
            <person name="Reski R."/>
            <person name="Cuming A.C."/>
            <person name="Tuskan G.A."/>
            <person name="Maumus F."/>
            <person name="Salse J."/>
            <person name="Schmutz J."/>
            <person name="Rensing S.A."/>
        </authorList>
    </citation>
    <scope>NUCLEOTIDE SEQUENCE [LARGE SCALE GENOMIC DNA]</scope>
    <source>
        <strain evidence="2 3">cv. Gransden 2004</strain>
    </source>
</reference>
<name>A0A7I4CHD7_PHYPA</name>
<dbReference type="EnsemblPlants" id="Pp3c23_460V3.2">
    <property type="protein sequence ID" value="Pp3c23_460V3.2"/>
    <property type="gene ID" value="Pp3c23_460"/>
</dbReference>
<dbReference type="RefSeq" id="XP_024362161.1">
    <property type="nucleotide sequence ID" value="XM_024506393.2"/>
</dbReference>
<dbReference type="Gramene" id="Pp3c23_460V3.2">
    <property type="protein sequence ID" value="Pp3c23_460V3.2"/>
    <property type="gene ID" value="Pp3c23_460"/>
</dbReference>
<dbReference type="EMBL" id="ABEU02000023">
    <property type="status" value="NOT_ANNOTATED_CDS"/>
    <property type="molecule type" value="Genomic_DNA"/>
</dbReference>
<proteinExistence type="predicted"/>
<organism evidence="2 3">
    <name type="scientific">Physcomitrium patens</name>
    <name type="common">Spreading-leaved earth moss</name>
    <name type="synonym">Physcomitrella patens</name>
    <dbReference type="NCBI Taxonomy" id="3218"/>
    <lineage>
        <taxon>Eukaryota</taxon>
        <taxon>Viridiplantae</taxon>
        <taxon>Streptophyta</taxon>
        <taxon>Embryophyta</taxon>
        <taxon>Bryophyta</taxon>
        <taxon>Bryophytina</taxon>
        <taxon>Bryopsida</taxon>
        <taxon>Funariidae</taxon>
        <taxon>Funariales</taxon>
        <taxon>Funariaceae</taxon>
        <taxon>Physcomitrium</taxon>
    </lineage>
</organism>
<evidence type="ECO:0000256" key="1">
    <source>
        <dbReference type="SAM" id="MobiDB-lite"/>
    </source>
</evidence>
<keyword evidence="3" id="KW-1185">Reference proteome</keyword>
<dbReference type="EnsemblPlants" id="Pp3c23_460V3.3">
    <property type="protein sequence ID" value="Pp3c23_460V3.3"/>
    <property type="gene ID" value="Pp3c23_460"/>
</dbReference>
<dbReference type="GeneID" id="112275766"/>
<protein>
    <submittedName>
        <fullName evidence="2">Uncharacterized protein</fullName>
    </submittedName>
</protein>
<dbReference type="AlphaFoldDB" id="A0A7I4CHD7"/>
<reference evidence="2" key="3">
    <citation type="submission" date="2020-12" db="UniProtKB">
        <authorList>
            <consortium name="EnsemblPlants"/>
        </authorList>
    </citation>
    <scope>IDENTIFICATION</scope>
</reference>
<dbReference type="Proteomes" id="UP000006727">
    <property type="component" value="Chromosome 23"/>
</dbReference>
<feature type="region of interest" description="Disordered" evidence="1">
    <location>
        <begin position="102"/>
        <end position="153"/>
    </location>
</feature>
<dbReference type="Gramene" id="Pp3c23_460V3.3">
    <property type="protein sequence ID" value="Pp3c23_460V3.3"/>
    <property type="gene ID" value="Pp3c23_460"/>
</dbReference>
<feature type="compositionally biased region" description="Basic and acidic residues" evidence="1">
    <location>
        <begin position="113"/>
        <end position="125"/>
    </location>
</feature>